<dbReference type="Gene3D" id="3.40.50.300">
    <property type="entry name" value="P-loop containing nucleotide triphosphate hydrolases"/>
    <property type="match status" value="1"/>
</dbReference>
<keyword evidence="3" id="KW-1185">Reference proteome</keyword>
<accession>I0KCR8</accession>
<sequence length="352" mass="39074">MQKKTPSLTPEQAAEPNSTDQPLSETTSASTATSNWSNRTEDGRLLPQAMDPKLAAESQEIHQKARMKAQGTPKPVANSGAAAEAPTLTEFQKEYRRNLNQPLTQTPFEKAMAALERRYPVDEVYVSPITYEEASKLFKTIMRGELARIGRTPYYTAADSVVIKGLLLWLLRDRTSPYDLHRGIFLHGQPGLGKSLIFRALKILAANVPLPDRLFNMASTKGLLGDISITKEFGSLTRYKSGCWLLDDLMDEKDGESAAYAERMDVLDWLLTERAKVFVEKGLFTLFTSNKGKDDIELHYGTRIADRFEELVTFVELTGATKRPVQTGVPSPTNATPESNEGNNDANLTLNS</sequence>
<dbReference type="EMBL" id="HE796683">
    <property type="protein sequence ID" value="CCH01921.1"/>
    <property type="molecule type" value="Genomic_DNA"/>
</dbReference>
<dbReference type="AlphaFoldDB" id="I0KCR8"/>
<evidence type="ECO:0000313" key="2">
    <source>
        <dbReference type="EMBL" id="CCH01921.1"/>
    </source>
</evidence>
<dbReference type="eggNOG" id="COG1484">
    <property type="taxonomic scope" value="Bacteria"/>
</dbReference>
<feature type="region of interest" description="Disordered" evidence="1">
    <location>
        <begin position="1"/>
        <end position="84"/>
    </location>
</feature>
<feature type="region of interest" description="Disordered" evidence="1">
    <location>
        <begin position="323"/>
        <end position="352"/>
    </location>
</feature>
<organism evidence="2 3">
    <name type="scientific">Fibrella aestuarina BUZ 2</name>
    <dbReference type="NCBI Taxonomy" id="1166018"/>
    <lineage>
        <taxon>Bacteria</taxon>
        <taxon>Pseudomonadati</taxon>
        <taxon>Bacteroidota</taxon>
        <taxon>Cytophagia</taxon>
        <taxon>Cytophagales</taxon>
        <taxon>Spirosomataceae</taxon>
        <taxon>Fibrella</taxon>
    </lineage>
</organism>
<feature type="compositionally biased region" description="Polar residues" evidence="1">
    <location>
        <begin position="328"/>
        <end position="352"/>
    </location>
</feature>
<feature type="compositionally biased region" description="Low complexity" evidence="1">
    <location>
        <begin position="24"/>
        <end position="38"/>
    </location>
</feature>
<gene>
    <name evidence="2" type="ORF">FAES_3915</name>
</gene>
<dbReference type="InterPro" id="IPR027417">
    <property type="entry name" value="P-loop_NTPase"/>
</dbReference>
<dbReference type="STRING" id="1166018.FAES_3915"/>
<evidence type="ECO:0000256" key="1">
    <source>
        <dbReference type="SAM" id="MobiDB-lite"/>
    </source>
</evidence>
<dbReference type="SUPFAM" id="SSF52540">
    <property type="entry name" value="P-loop containing nucleoside triphosphate hydrolases"/>
    <property type="match status" value="1"/>
</dbReference>
<dbReference type="Proteomes" id="UP000011058">
    <property type="component" value="Chromosome"/>
</dbReference>
<reference evidence="2 3" key="1">
    <citation type="journal article" date="2012" name="J. Bacteriol.">
        <title>Genome Sequence of Fibrella aestuarina BUZ 2T, a Filamentous Marine Bacterium.</title>
        <authorList>
            <person name="Filippini M."/>
            <person name="Qi W."/>
            <person name="Blom J."/>
            <person name="Goesmann A."/>
            <person name="Smits T.H."/>
            <person name="Bagheri H.C."/>
        </authorList>
    </citation>
    <scope>NUCLEOTIDE SEQUENCE [LARGE SCALE GENOMIC DNA]</scope>
    <source>
        <strain evidence="3">BUZ 2T</strain>
    </source>
</reference>
<name>I0KCR8_9BACT</name>
<dbReference type="HOGENOM" id="CLU_786975_0_0_10"/>
<protein>
    <submittedName>
        <fullName evidence="2">Uncharacterized protein</fullName>
    </submittedName>
</protein>
<feature type="compositionally biased region" description="Polar residues" evidence="1">
    <location>
        <begin position="1"/>
        <end position="23"/>
    </location>
</feature>
<evidence type="ECO:0000313" key="3">
    <source>
        <dbReference type="Proteomes" id="UP000011058"/>
    </source>
</evidence>
<dbReference type="KEGG" id="fae:FAES_3915"/>
<proteinExistence type="predicted"/>